<dbReference type="Proteomes" id="UP000005990">
    <property type="component" value="Unassembled WGS sequence"/>
</dbReference>
<dbReference type="EMBL" id="AENN01000012">
    <property type="protein sequence ID" value="EFR31467.1"/>
    <property type="molecule type" value="Genomic_DNA"/>
</dbReference>
<dbReference type="AlphaFoldDB" id="E4KNN6"/>
<sequence length="320" mass="35878">MFKKRVPASLCALALCLSFNQVISFAQENVGVESVEEWVTESQESSSQATSETTTTEYQEADNSGDQSQVSDEASSDQASVYDVAVNEDKTQNQAFLQAYADYKQIVEKFDFTDAYEENDQVGTSLADFQAQFEPQVEGQQEDLSETEAVIQYVYQDGTEEGTDTAELIVYFSNDQLVYAGIAMLVDQEAFSPDQLISNDQLESWLSQDALPSFEDIAQEAPRVMGLSYMEYQTKPINMMMVPTGDSLDEMTIDFMCFWDGQMLDSVPEIYEEAFNQPNPRMLAYTTTIIRHVILGEPLPEANNESQSMSSDTESDQSEE</sequence>
<evidence type="ECO:0000313" key="3">
    <source>
        <dbReference type="EMBL" id="EFR31467.1"/>
    </source>
</evidence>
<comment type="caution">
    <text evidence="3">The sequence shown here is derived from an EMBL/GenBank/DDBJ whole genome shotgun (WGS) entry which is preliminary data.</text>
</comment>
<name>E4KNN6_9LACT</name>
<feature type="compositionally biased region" description="Polar residues" evidence="1">
    <location>
        <begin position="61"/>
        <end position="79"/>
    </location>
</feature>
<organism evidence="3 4">
    <name type="scientific">Eremococcus coleocola ACS-139-V-Col8</name>
    <dbReference type="NCBI Taxonomy" id="908337"/>
    <lineage>
        <taxon>Bacteria</taxon>
        <taxon>Bacillati</taxon>
        <taxon>Bacillota</taxon>
        <taxon>Bacilli</taxon>
        <taxon>Lactobacillales</taxon>
        <taxon>Aerococcaceae</taxon>
        <taxon>Eremococcus</taxon>
    </lineage>
</organism>
<reference evidence="3 4" key="1">
    <citation type="submission" date="2010-10" db="EMBL/GenBank/DDBJ databases">
        <authorList>
            <person name="Durkin A.S."/>
            <person name="Madupu R."/>
            <person name="Torralba M."/>
            <person name="Gillis M."/>
            <person name="Methe B."/>
            <person name="Sutton G."/>
            <person name="Nelson K.E."/>
        </authorList>
    </citation>
    <scope>NUCLEOTIDE SEQUENCE [LARGE SCALE GENOMIC DNA]</scope>
    <source>
        <strain evidence="3 4">ACS-139-V-Col8</strain>
    </source>
</reference>
<evidence type="ECO:0000256" key="1">
    <source>
        <dbReference type="SAM" id="MobiDB-lite"/>
    </source>
</evidence>
<feature type="region of interest" description="Disordered" evidence="1">
    <location>
        <begin position="299"/>
        <end position="320"/>
    </location>
</feature>
<evidence type="ECO:0000256" key="2">
    <source>
        <dbReference type="SAM" id="SignalP"/>
    </source>
</evidence>
<gene>
    <name evidence="3" type="ORF">HMPREF9257_0817</name>
</gene>
<keyword evidence="4" id="KW-1185">Reference proteome</keyword>
<evidence type="ECO:0000313" key="4">
    <source>
        <dbReference type="Proteomes" id="UP000005990"/>
    </source>
</evidence>
<feature type="compositionally biased region" description="Low complexity" evidence="1">
    <location>
        <begin position="40"/>
        <end position="58"/>
    </location>
</feature>
<proteinExistence type="predicted"/>
<dbReference type="RefSeq" id="WP_006418106.1">
    <property type="nucleotide sequence ID" value="NZ_AENN01000012.1"/>
</dbReference>
<protein>
    <recommendedName>
        <fullName evidence="5">DUF5067 domain-containing protein</fullName>
    </recommendedName>
</protein>
<feature type="compositionally biased region" description="Polar residues" evidence="1">
    <location>
        <begin position="303"/>
        <end position="312"/>
    </location>
</feature>
<keyword evidence="2" id="KW-0732">Signal</keyword>
<accession>E4KNN6</accession>
<feature type="region of interest" description="Disordered" evidence="1">
    <location>
        <begin position="37"/>
        <end position="79"/>
    </location>
</feature>
<feature type="chain" id="PRO_5003184033" description="DUF5067 domain-containing protein" evidence="2">
    <location>
        <begin position="27"/>
        <end position="320"/>
    </location>
</feature>
<evidence type="ECO:0008006" key="5">
    <source>
        <dbReference type="Google" id="ProtNLM"/>
    </source>
</evidence>
<feature type="signal peptide" evidence="2">
    <location>
        <begin position="1"/>
        <end position="26"/>
    </location>
</feature>
<dbReference type="STRING" id="908337.HMPREF9257_0817"/>